<dbReference type="Pfam" id="PF09362">
    <property type="entry name" value="DUF1996"/>
    <property type="match status" value="1"/>
</dbReference>
<dbReference type="InterPro" id="IPR018535">
    <property type="entry name" value="DUF1996"/>
</dbReference>
<dbReference type="PANTHER" id="PTHR43662">
    <property type="match status" value="1"/>
</dbReference>
<dbReference type="Proteomes" id="UP001501285">
    <property type="component" value="Unassembled WGS sequence"/>
</dbReference>
<protein>
    <recommendedName>
        <fullName evidence="1">DUF1996 domain-containing protein</fullName>
    </recommendedName>
</protein>
<proteinExistence type="predicted"/>
<dbReference type="InterPro" id="IPR006311">
    <property type="entry name" value="TAT_signal"/>
</dbReference>
<evidence type="ECO:0000313" key="2">
    <source>
        <dbReference type="EMBL" id="GAA2024719.1"/>
    </source>
</evidence>
<name>A0ABN2TYV8_9MICO</name>
<dbReference type="PANTHER" id="PTHR43662:SF3">
    <property type="entry name" value="DOMAIN PROTEIN, PUTATIVE (AFU_ORTHOLOGUE AFUA_6G11970)-RELATED"/>
    <property type="match status" value="1"/>
</dbReference>
<reference evidence="2 3" key="1">
    <citation type="journal article" date="2019" name="Int. J. Syst. Evol. Microbiol.">
        <title>The Global Catalogue of Microorganisms (GCM) 10K type strain sequencing project: providing services to taxonomists for standard genome sequencing and annotation.</title>
        <authorList>
            <consortium name="The Broad Institute Genomics Platform"/>
            <consortium name="The Broad Institute Genome Sequencing Center for Infectious Disease"/>
            <person name="Wu L."/>
            <person name="Ma J."/>
        </authorList>
    </citation>
    <scope>NUCLEOTIDE SEQUENCE [LARGE SCALE GENOMIC DNA]</scope>
    <source>
        <strain evidence="2 3">JCM 14283</strain>
    </source>
</reference>
<sequence length="316" mass="33758">MTDATPPTTPTRRRLLLPVAVVLGLLVALLLPATGASALGKVKCDVSGQPAVAIGYYDPIVNHNATGPSMHEHQFFGNIAWHSLANPNAANYGDLVGKANNCRKVLGLSYSADSAGYWTPTLRYVSGPKAGQLVPAQQFTAYYRSAAGTTFGAAQPIPADTRLVGTRYNWSCGMKSGARSAPVQSIPDCTGLSGKPGLTLTAHIDFPSCWDGVRPNHTATQNGDTRDNAHYAYTVNKKCPATHPIGVAELRETIQFPYVGNGTDVALSSDKMMGTSDGRSLHADFWQTWRDKEFGDFLKTCVVSQTSAYSTSKCDP</sequence>
<evidence type="ECO:0000259" key="1">
    <source>
        <dbReference type="Pfam" id="PF09362"/>
    </source>
</evidence>
<gene>
    <name evidence="2" type="ORF">GCM10009740_12880</name>
</gene>
<evidence type="ECO:0000313" key="3">
    <source>
        <dbReference type="Proteomes" id="UP001501285"/>
    </source>
</evidence>
<keyword evidence="3" id="KW-1185">Reference proteome</keyword>
<dbReference type="EMBL" id="BAAANB010000003">
    <property type="protein sequence ID" value="GAA2024719.1"/>
    <property type="molecule type" value="Genomic_DNA"/>
</dbReference>
<accession>A0ABN2TYV8</accession>
<feature type="domain" description="DUF1996" evidence="1">
    <location>
        <begin position="58"/>
        <end position="289"/>
    </location>
</feature>
<comment type="caution">
    <text evidence="2">The sequence shown here is derived from an EMBL/GenBank/DDBJ whole genome shotgun (WGS) entry which is preliminary data.</text>
</comment>
<dbReference type="PROSITE" id="PS51318">
    <property type="entry name" value="TAT"/>
    <property type="match status" value="1"/>
</dbReference>
<organism evidence="2 3">
    <name type="scientific">Terrabacter terrae</name>
    <dbReference type="NCBI Taxonomy" id="318434"/>
    <lineage>
        <taxon>Bacteria</taxon>
        <taxon>Bacillati</taxon>
        <taxon>Actinomycetota</taxon>
        <taxon>Actinomycetes</taxon>
        <taxon>Micrococcales</taxon>
        <taxon>Intrasporangiaceae</taxon>
        <taxon>Terrabacter</taxon>
    </lineage>
</organism>
<dbReference type="RefSeq" id="WP_343989183.1">
    <property type="nucleotide sequence ID" value="NZ_BAAANB010000003.1"/>
</dbReference>